<dbReference type="RefSeq" id="XP_038779646.1">
    <property type="nucleotide sequence ID" value="XM_038923718.1"/>
</dbReference>
<evidence type="ECO:0000313" key="4">
    <source>
        <dbReference type="Proteomes" id="UP000662931"/>
    </source>
</evidence>
<dbReference type="OrthoDB" id="3993235at2759"/>
<protein>
    <recommendedName>
        <fullName evidence="2">CNH domain-containing protein</fullName>
    </recommendedName>
</protein>
<dbReference type="InterPro" id="IPR052233">
    <property type="entry name" value="Rho-type_GEFs"/>
</dbReference>
<dbReference type="InterPro" id="IPR001180">
    <property type="entry name" value="CNH_dom"/>
</dbReference>
<dbReference type="KEGG" id="bnn:FOA43_003467"/>
<keyword evidence="4" id="KW-1185">Reference proteome</keyword>
<accession>A0A875S2Z8</accession>
<feature type="domain" description="CNH" evidence="2">
    <location>
        <begin position="486"/>
        <end position="749"/>
    </location>
</feature>
<name>A0A875S2Z8_EENNA</name>
<reference evidence="3" key="1">
    <citation type="submission" date="2020-10" db="EMBL/GenBank/DDBJ databases">
        <authorList>
            <person name="Roach M.J.R."/>
        </authorList>
    </citation>
    <scope>NUCLEOTIDE SEQUENCE</scope>
    <source>
        <strain evidence="3">CBS 1945</strain>
    </source>
</reference>
<dbReference type="GO" id="GO:0005085">
    <property type="term" value="F:guanyl-nucleotide exchange factor activity"/>
    <property type="evidence" value="ECO:0007669"/>
    <property type="project" value="UniProtKB-KW"/>
</dbReference>
<sequence>MSRHGTRTTGSSISASSVVADPELPMDIQIIVESRPESIHHDFDGFDSQTYKGFWLLSDEEALALESWNKLEFERQNRLFEYFINLQRIRFNMKRMVFHYGPAFEGYKDRTPNQSDDYQKTFTPIKALYEYIDKLVLKKLKPAYEGHMFVNDQYILEVSTKWFSNVAAKYDYISRGVVYLARLSASDTVREWIADVEKTDELAISNRFAPSAKELFCSYFIKLFTPLALIFKDLIKLYAKMNKTELEELAKKLDEILGKINTTSDYTADLDNKISLNEQLVCADYLYLEMVNLFDKERRLNPANLEMETKYGVTWIKCKLVLCDNYLLPLLEKKHKDTNLFLSKPPIPLQYLSYKVLEPEEKSDTLQLVIIDSGNKITHTFRALRSQKMASIMLKTFTRDLNRNRNALFVKLTDATPYHLELINGCSFVSHIQQDEYALPSDSDGHDLVKRSLDKSNEASDIKSKSARPLSTTEPSCADIFSYGGQSFIAVGAYDGIYIGQENNPASWRRVCEVARVRKLDVLDNQMMLCHCGEKLYECPVTEMMTAYTGLNLCDKLLIEIQKHCKGYELGPQKLRNGPVVASSRYLFCWKDRKIRYSPMARENKWLPIFKSMRATFNVVGMSVLYPDNFSILHFTEDMPIFYLSNLNAFTNTQMPKVDGDTEMLIRQKNQKPVGVFKFGGVTPKDYEMILVYTSYFIIVSYDSNSRTFLRSRNEIMRFNFECQEAAFDPQENALFACGSRSLEIWRIPPRKEIRSDGDARPELVTIVLGHNVKLLNKTPEKVIVSLMRGENNDSTNRLIFRVRRDGRKKAPS</sequence>
<keyword evidence="1" id="KW-0344">Guanine-nucleotide releasing factor</keyword>
<dbReference type="Proteomes" id="UP000662931">
    <property type="component" value="Chromosome 4"/>
</dbReference>
<dbReference type="PANTHER" id="PTHR46572">
    <property type="entry name" value="RHO1 GDP-GTP EXCHANGE PROTEIN 1-RELATED"/>
    <property type="match status" value="1"/>
</dbReference>
<dbReference type="Pfam" id="PF00780">
    <property type="entry name" value="CNH"/>
    <property type="match status" value="1"/>
</dbReference>
<organism evidence="3 4">
    <name type="scientific">Eeniella nana</name>
    <name type="common">Yeast</name>
    <name type="synonym">Brettanomyces nanus</name>
    <dbReference type="NCBI Taxonomy" id="13502"/>
    <lineage>
        <taxon>Eukaryota</taxon>
        <taxon>Fungi</taxon>
        <taxon>Dikarya</taxon>
        <taxon>Ascomycota</taxon>
        <taxon>Saccharomycotina</taxon>
        <taxon>Pichiomycetes</taxon>
        <taxon>Pichiales</taxon>
        <taxon>Pichiaceae</taxon>
        <taxon>Brettanomyces</taxon>
    </lineage>
</organism>
<dbReference type="PANTHER" id="PTHR46572:SF1">
    <property type="entry name" value="RHO1 GUANINE NUCLEOTIDE EXCHANGE FACTOR TUS1"/>
    <property type="match status" value="1"/>
</dbReference>
<dbReference type="EMBL" id="CP064815">
    <property type="protein sequence ID" value="QPG76081.1"/>
    <property type="molecule type" value="Genomic_DNA"/>
</dbReference>
<evidence type="ECO:0000313" key="3">
    <source>
        <dbReference type="EMBL" id="QPG76081.1"/>
    </source>
</evidence>
<evidence type="ECO:0000256" key="1">
    <source>
        <dbReference type="ARBA" id="ARBA00022658"/>
    </source>
</evidence>
<dbReference type="GeneID" id="62196867"/>
<dbReference type="AlphaFoldDB" id="A0A875S2Z8"/>
<gene>
    <name evidence="3" type="ORF">FOA43_003467</name>
</gene>
<proteinExistence type="predicted"/>
<evidence type="ECO:0000259" key="2">
    <source>
        <dbReference type="Pfam" id="PF00780"/>
    </source>
</evidence>